<dbReference type="STRING" id="264697.ABE28_007930"/>
<keyword evidence="8" id="KW-0966">Cell projection</keyword>
<dbReference type="RefSeq" id="WP_064461853.1">
    <property type="nucleotide sequence ID" value="NZ_CP017080.1"/>
</dbReference>
<dbReference type="PANTHER" id="PTHR30435">
    <property type="entry name" value="FLAGELLAR PROTEIN"/>
    <property type="match status" value="1"/>
</dbReference>
<keyword evidence="8" id="KW-0969">Cilium</keyword>
<comment type="function">
    <text evidence="5 6">Structural component of flagellum, the bacterial motility apparatus. Part of the rod structure of flagellar basal body.</text>
</comment>
<proteinExistence type="inferred from homology"/>
<dbReference type="EMBL" id="CP017080">
    <property type="protein sequence ID" value="AOH54280.1"/>
    <property type="molecule type" value="Genomic_DNA"/>
</dbReference>
<keyword evidence="9" id="KW-1185">Reference proteome</keyword>
<gene>
    <name evidence="8" type="ORF">ABE28_007930</name>
</gene>
<evidence type="ECO:0000259" key="7">
    <source>
        <dbReference type="Pfam" id="PF00460"/>
    </source>
</evidence>
<dbReference type="GO" id="GO:0030694">
    <property type="term" value="C:bacterial-type flagellum basal body, rod"/>
    <property type="evidence" value="ECO:0007669"/>
    <property type="project" value="InterPro"/>
</dbReference>
<dbReference type="Pfam" id="PF00460">
    <property type="entry name" value="Flg_bb_rod"/>
    <property type="match status" value="1"/>
</dbReference>
<evidence type="ECO:0000256" key="6">
    <source>
        <dbReference type="PIRNR" id="PIRNR002889"/>
    </source>
</evidence>
<dbReference type="OrthoDB" id="9792068at2"/>
<dbReference type="Proteomes" id="UP000077926">
    <property type="component" value="Chromosome"/>
</dbReference>
<dbReference type="InterPro" id="IPR006300">
    <property type="entry name" value="FlgB"/>
</dbReference>
<dbReference type="PIRSF" id="PIRSF002889">
    <property type="entry name" value="Rod_FlgB"/>
    <property type="match status" value="1"/>
</dbReference>
<evidence type="ECO:0000256" key="1">
    <source>
        <dbReference type="ARBA" id="ARBA00004117"/>
    </source>
</evidence>
<keyword evidence="8" id="KW-0282">Flagellum</keyword>
<organism evidence="8 9">
    <name type="scientific">Peribacillus muralis</name>
    <dbReference type="NCBI Taxonomy" id="264697"/>
    <lineage>
        <taxon>Bacteria</taxon>
        <taxon>Bacillati</taxon>
        <taxon>Bacillota</taxon>
        <taxon>Bacilli</taxon>
        <taxon>Bacillales</taxon>
        <taxon>Bacillaceae</taxon>
        <taxon>Peribacillus</taxon>
    </lineage>
</organism>
<comment type="subunit">
    <text evidence="6">The basal body constitutes a major portion of the flagellar organelle and consists of a number of rings mounted on a central rod.</text>
</comment>
<dbReference type="NCBIfam" id="TIGR01396">
    <property type="entry name" value="FlgB"/>
    <property type="match status" value="1"/>
</dbReference>
<dbReference type="PANTHER" id="PTHR30435:SF12">
    <property type="entry name" value="FLAGELLAR BASAL BODY ROD PROTEIN FLGB"/>
    <property type="match status" value="1"/>
</dbReference>
<evidence type="ECO:0000256" key="3">
    <source>
        <dbReference type="ARBA" id="ARBA00014376"/>
    </source>
</evidence>
<dbReference type="GO" id="GO:0071978">
    <property type="term" value="P:bacterial-type flagellum-dependent swarming motility"/>
    <property type="evidence" value="ECO:0007669"/>
    <property type="project" value="TreeGrafter"/>
</dbReference>
<keyword evidence="4 6" id="KW-0975">Bacterial flagellum</keyword>
<reference evidence="8 9" key="1">
    <citation type="submission" date="2016-08" db="EMBL/GenBank/DDBJ databases">
        <title>Complete genome sequence of Bacillus muralis G25-68, a strain with toxicity to nematodes.</title>
        <authorList>
            <person name="Zheng Z."/>
        </authorList>
    </citation>
    <scope>NUCLEOTIDE SEQUENCE [LARGE SCALE GENOMIC DNA]</scope>
    <source>
        <strain evidence="8 9">G25-68</strain>
    </source>
</reference>
<sequence length="131" mass="14659">MELFSNTFRSLENALNYANTKQKVISQNMANSDTPNYKAKDVEKTHSFKAELDSSLKSYRTDARHFAFDSEGGQASTIVTKKNVQYNNNGNSVDVDKEMTDLAANQIYYNAVSDRISGKFQSLENVIKGGK</sequence>
<feature type="domain" description="Flagellar basal body rod protein N-terminal" evidence="7">
    <location>
        <begin position="9"/>
        <end position="38"/>
    </location>
</feature>
<evidence type="ECO:0000313" key="9">
    <source>
        <dbReference type="Proteomes" id="UP000077926"/>
    </source>
</evidence>
<name>A0A1B3XM43_9BACI</name>
<dbReference type="KEGG" id="bmur:ABE28_007930"/>
<dbReference type="InterPro" id="IPR001444">
    <property type="entry name" value="Flag_bb_rod_N"/>
</dbReference>
<protein>
    <recommendedName>
        <fullName evidence="3 6">Flagellar basal body rod protein FlgB</fullName>
    </recommendedName>
</protein>
<evidence type="ECO:0000256" key="5">
    <source>
        <dbReference type="ARBA" id="ARBA00024934"/>
    </source>
</evidence>
<evidence type="ECO:0000256" key="2">
    <source>
        <dbReference type="ARBA" id="ARBA00009677"/>
    </source>
</evidence>
<dbReference type="AlphaFoldDB" id="A0A1B3XM43"/>
<accession>A0A1B3XM43</accession>
<comment type="subcellular location">
    <subcellularLocation>
        <location evidence="1 6">Bacterial flagellum basal body</location>
    </subcellularLocation>
</comment>
<evidence type="ECO:0000256" key="4">
    <source>
        <dbReference type="ARBA" id="ARBA00023143"/>
    </source>
</evidence>
<evidence type="ECO:0000313" key="8">
    <source>
        <dbReference type="EMBL" id="AOH54280.1"/>
    </source>
</evidence>
<comment type="similarity">
    <text evidence="2 6">Belongs to the flagella basal body rod proteins family.</text>
</comment>